<dbReference type="Pfam" id="PF10117">
    <property type="entry name" value="McrBC"/>
    <property type="match status" value="1"/>
</dbReference>
<dbReference type="GO" id="GO:0004519">
    <property type="term" value="F:endonuclease activity"/>
    <property type="evidence" value="ECO:0007669"/>
    <property type="project" value="UniProtKB-KW"/>
</dbReference>
<keyword evidence="2" id="KW-1185">Reference proteome</keyword>
<dbReference type="PANTHER" id="PTHR38733">
    <property type="entry name" value="PROTEIN MCRC"/>
    <property type="match status" value="1"/>
</dbReference>
<proteinExistence type="predicted"/>
<dbReference type="PANTHER" id="PTHR38733:SF1">
    <property type="entry name" value="TYPE IV METHYL-DIRECTED RESTRICTION ENZYME ECOKMCRBC"/>
    <property type="match status" value="1"/>
</dbReference>
<dbReference type="EMBL" id="JAGYVZ010000029">
    <property type="protein sequence ID" value="MBS7233649.1"/>
    <property type="molecule type" value="Genomic_DNA"/>
</dbReference>
<reference evidence="1 2" key="1">
    <citation type="journal article" date="2018" name="Int. J. Syst. Evol. Microbiol.">
        <title>Flavobacterium chryseum sp. nov. and Flavobacterium psychroterrae sp. nov., novel environmental bacteria isolated from Antarctica.</title>
        <authorList>
            <person name="Kralova S."/>
            <person name="Svec P."/>
            <person name="Busse H.J."/>
            <person name="Stankova E."/>
            <person name="Vaczi P."/>
            <person name="Sedlacek I."/>
        </authorList>
    </citation>
    <scope>NUCLEOTIDE SEQUENCE [LARGE SCALE GENOMIC DNA]</scope>
    <source>
        <strain evidence="1 2">CCM 8827</strain>
    </source>
</reference>
<keyword evidence="1" id="KW-0540">Nuclease</keyword>
<keyword evidence="1" id="KW-0255">Endonuclease</keyword>
<dbReference type="RefSeq" id="WP_213306566.1">
    <property type="nucleotide sequence ID" value="NZ_JAGYVZ010000029.1"/>
</dbReference>
<sequence length="427" mass="50490">MNVNLLTYREHDEESFLDDKLVIPTDLYEPLFTKKHRGKDASLPCFSIRKSQTALNSYRIKTGYFIGVDWIQINQSALHVRPKLNELDKEVDFIKMLFSSLRHTDVAKEINELFEVKWDLPTIEIGQKQDLLTPFLVVEFLSLIKKIVRKGLKKSYYKVEQNLHSKVKGKILVGKSIKLNLQQNKNLYTYCSYDEFGLNNKENRLLKKALTFVKRYLPHYPNFTNNKDLQDTFNYINPTFYEVSDEIDLNEIKHSKTNAFYKEYEPAIHLAKQILRRFGYNISNTEKVTIKTPPFWIDMSKLFELYALGLLKDRFQNQIKFQFKYYGNELDFLLKTHDYQMVIDAKYKMIYLNGSHDEDIRQVSGYARLRKVYEDLGKKEGEVIDCLIIYPDQENGLESLKDVELKSNEIKQYFGVYKLGLKLPYIK</sequence>
<evidence type="ECO:0000313" key="1">
    <source>
        <dbReference type="EMBL" id="MBS7233649.1"/>
    </source>
</evidence>
<comment type="caution">
    <text evidence="1">The sequence shown here is derived from an EMBL/GenBank/DDBJ whole genome shotgun (WGS) entry which is preliminary data.</text>
</comment>
<name>A0ABS5PH95_9FLAO</name>
<dbReference type="InterPro" id="IPR019292">
    <property type="entry name" value="McrC"/>
</dbReference>
<dbReference type="Proteomes" id="UP000722625">
    <property type="component" value="Unassembled WGS sequence"/>
</dbReference>
<evidence type="ECO:0000313" key="2">
    <source>
        <dbReference type="Proteomes" id="UP000722625"/>
    </source>
</evidence>
<organism evidence="1 2">
    <name type="scientific">Flavobacterium psychroterrae</name>
    <dbReference type="NCBI Taxonomy" id="2133767"/>
    <lineage>
        <taxon>Bacteria</taxon>
        <taxon>Pseudomonadati</taxon>
        <taxon>Bacteroidota</taxon>
        <taxon>Flavobacteriia</taxon>
        <taxon>Flavobacteriales</taxon>
        <taxon>Flavobacteriaceae</taxon>
        <taxon>Flavobacterium</taxon>
    </lineage>
</organism>
<protein>
    <submittedName>
        <fullName evidence="1">Restriction endonuclease</fullName>
    </submittedName>
</protein>
<gene>
    <name evidence="1" type="ORF">KHA90_21785</name>
</gene>
<accession>A0ABS5PH95</accession>
<keyword evidence="1" id="KW-0378">Hydrolase</keyword>